<dbReference type="InterPro" id="IPR028098">
    <property type="entry name" value="Glyco_trans_4-like_N"/>
</dbReference>
<reference evidence="4 5" key="1">
    <citation type="submission" date="2018-07" db="EMBL/GenBank/DDBJ databases">
        <title>Dyadobacter roseus sp. nov., isolated from rose rhizosphere soil.</title>
        <authorList>
            <person name="Chen L."/>
        </authorList>
    </citation>
    <scope>NUCLEOTIDE SEQUENCE [LARGE SCALE GENOMIC DNA]</scope>
    <source>
        <strain evidence="4 5">RS19</strain>
    </source>
</reference>
<dbReference type="Pfam" id="PF00534">
    <property type="entry name" value="Glycos_transf_1"/>
    <property type="match status" value="1"/>
</dbReference>
<evidence type="ECO:0000259" key="3">
    <source>
        <dbReference type="Pfam" id="PF13579"/>
    </source>
</evidence>
<keyword evidence="1" id="KW-0472">Membrane</keyword>
<protein>
    <submittedName>
        <fullName evidence="4">Glycosyltransferase WbuB</fullName>
    </submittedName>
</protein>
<dbReference type="CDD" id="cd03794">
    <property type="entry name" value="GT4_WbuB-like"/>
    <property type="match status" value="1"/>
</dbReference>
<keyword evidence="1" id="KW-1133">Transmembrane helix</keyword>
<feature type="transmembrane region" description="Helical" evidence="1">
    <location>
        <begin position="81"/>
        <end position="103"/>
    </location>
</feature>
<keyword evidence="1" id="KW-0812">Transmembrane</keyword>
<feature type="domain" description="Glycosyl transferase family 1" evidence="2">
    <location>
        <begin position="219"/>
        <end position="385"/>
    </location>
</feature>
<dbReference type="AlphaFoldDB" id="A0A3D8Y6V5"/>
<dbReference type="OrthoDB" id="9811902at2"/>
<dbReference type="InterPro" id="IPR001296">
    <property type="entry name" value="Glyco_trans_1"/>
</dbReference>
<gene>
    <name evidence="4" type="ORF">DSL64_19925</name>
</gene>
<evidence type="ECO:0000259" key="2">
    <source>
        <dbReference type="Pfam" id="PF00534"/>
    </source>
</evidence>
<proteinExistence type="predicted"/>
<keyword evidence="4" id="KW-0808">Transferase</keyword>
<dbReference type="Proteomes" id="UP000256373">
    <property type="component" value="Unassembled WGS sequence"/>
</dbReference>
<name>A0A3D8Y6V5_9BACT</name>
<dbReference type="EMBL" id="QNUL01000019">
    <property type="protein sequence ID" value="REA58637.1"/>
    <property type="molecule type" value="Genomic_DNA"/>
</dbReference>
<accession>A0A3D8Y6V5</accession>
<dbReference type="SUPFAM" id="SSF53756">
    <property type="entry name" value="UDP-Glycosyltransferase/glycogen phosphorylase"/>
    <property type="match status" value="1"/>
</dbReference>
<dbReference type="PANTHER" id="PTHR45947">
    <property type="entry name" value="SULFOQUINOVOSYL TRANSFERASE SQD2"/>
    <property type="match status" value="1"/>
</dbReference>
<organism evidence="4 5">
    <name type="scientific">Dyadobacter luteus</name>
    <dbReference type="NCBI Taxonomy" id="2259619"/>
    <lineage>
        <taxon>Bacteria</taxon>
        <taxon>Pseudomonadati</taxon>
        <taxon>Bacteroidota</taxon>
        <taxon>Cytophagia</taxon>
        <taxon>Cytophagales</taxon>
        <taxon>Spirosomataceae</taxon>
        <taxon>Dyadobacter</taxon>
    </lineage>
</organism>
<comment type="caution">
    <text evidence="4">The sequence shown here is derived from an EMBL/GenBank/DDBJ whole genome shotgun (WGS) entry which is preliminary data.</text>
</comment>
<dbReference type="Pfam" id="PF13579">
    <property type="entry name" value="Glyco_trans_4_4"/>
    <property type="match status" value="1"/>
</dbReference>
<dbReference type="InterPro" id="IPR050194">
    <property type="entry name" value="Glycosyltransferase_grp1"/>
</dbReference>
<feature type="transmembrane region" description="Helical" evidence="1">
    <location>
        <begin position="109"/>
        <end position="129"/>
    </location>
</feature>
<dbReference type="Gene3D" id="3.40.50.2000">
    <property type="entry name" value="Glycogen Phosphorylase B"/>
    <property type="match status" value="2"/>
</dbReference>
<evidence type="ECO:0000256" key="1">
    <source>
        <dbReference type="SAM" id="Phobius"/>
    </source>
</evidence>
<feature type="domain" description="Glycosyltransferase subfamily 4-like N-terminal" evidence="3">
    <location>
        <begin position="16"/>
        <end position="203"/>
    </location>
</feature>
<sequence>MRILLIHQFFLEDDRGGGARWNEMSRMWVASGHEVTVLAGMAHYMGGQSRVRKDRWFYRETNKDGVEVIRCFDVSNAKRGFLYKLAGFISFTISSILAGVFLAKKHYEVIVVTSPPLFVGISGLMLSWWKGIPFVFEVRDLWPESAIETGVLKNTLAIRLAYWLENLLYKKARLINVLTPAFRTHLTEKKKVHSSKIIYIPNGADFQLANGISREMNIPEFRNKYGMDDMFTIVYVGAHGIANDLTQILDAAERLADQSIQFLLIGDGEKKEDLMADAANRKLRNIHFIDEIPRSEAFRYILSADMGISVLQKNEVFKTIYSNKTFDYLSCRKPVLMVIDGISRKLIEEADAGAFVNPGNPAELVDKILYYSENRNQLRIQGENGFSFVKEHFDRTGLAKEYLNYLVGI</sequence>
<dbReference type="GO" id="GO:0016758">
    <property type="term" value="F:hexosyltransferase activity"/>
    <property type="evidence" value="ECO:0007669"/>
    <property type="project" value="TreeGrafter"/>
</dbReference>
<keyword evidence="5" id="KW-1185">Reference proteome</keyword>
<evidence type="ECO:0000313" key="5">
    <source>
        <dbReference type="Proteomes" id="UP000256373"/>
    </source>
</evidence>
<evidence type="ECO:0000313" key="4">
    <source>
        <dbReference type="EMBL" id="REA58637.1"/>
    </source>
</evidence>
<dbReference type="PANTHER" id="PTHR45947:SF3">
    <property type="entry name" value="SULFOQUINOVOSYL TRANSFERASE SQD2"/>
    <property type="match status" value="1"/>
</dbReference>
<dbReference type="RefSeq" id="WP_115832696.1">
    <property type="nucleotide sequence ID" value="NZ_QNUL01000019.1"/>
</dbReference>